<name>A0AAJ1YHL9_SERFO</name>
<comment type="caution">
    <text evidence="2">The sequence shown here is derived from an EMBL/GenBank/DDBJ whole genome shotgun (WGS) entry which is preliminary data.</text>
</comment>
<proteinExistence type="predicted"/>
<dbReference type="RefSeq" id="WP_021180362.1">
    <property type="nucleotide sequence ID" value="NZ_CAMITP010000003.1"/>
</dbReference>
<dbReference type="EMBL" id="JAVIGA010000060">
    <property type="protein sequence ID" value="MDQ9130317.1"/>
    <property type="molecule type" value="Genomic_DNA"/>
</dbReference>
<organism evidence="2 3">
    <name type="scientific">Serratia fonticola</name>
    <dbReference type="NCBI Taxonomy" id="47917"/>
    <lineage>
        <taxon>Bacteria</taxon>
        <taxon>Pseudomonadati</taxon>
        <taxon>Pseudomonadota</taxon>
        <taxon>Gammaproteobacteria</taxon>
        <taxon>Enterobacterales</taxon>
        <taxon>Yersiniaceae</taxon>
        <taxon>Serratia</taxon>
    </lineage>
</organism>
<gene>
    <name evidence="2" type="ORF">RDT67_28330</name>
</gene>
<accession>A0AAJ1YHL9</accession>
<keyword evidence="1" id="KW-1133">Transmembrane helix</keyword>
<evidence type="ECO:0000313" key="2">
    <source>
        <dbReference type="EMBL" id="MDQ9130317.1"/>
    </source>
</evidence>
<reference evidence="2" key="1">
    <citation type="submission" date="2023-08" db="EMBL/GenBank/DDBJ databases">
        <title>The Comparative Genomic Analysis of Yersiniaceae from Polar Regions.</title>
        <authorList>
            <person name="Goncharov A."/>
            <person name="Aslanov B."/>
            <person name="Kolodzhieva V."/>
            <person name="Azarov D."/>
            <person name="Mochov A."/>
            <person name="Lebedeva E."/>
        </authorList>
    </citation>
    <scope>NUCLEOTIDE SEQUENCE</scope>
    <source>
        <strain evidence="2">Vf</strain>
    </source>
</reference>
<protein>
    <submittedName>
        <fullName evidence="2">Uncharacterized protein</fullName>
    </submittedName>
</protein>
<evidence type="ECO:0000313" key="3">
    <source>
        <dbReference type="Proteomes" id="UP001224622"/>
    </source>
</evidence>
<evidence type="ECO:0000256" key="1">
    <source>
        <dbReference type="SAM" id="Phobius"/>
    </source>
</evidence>
<dbReference type="Proteomes" id="UP001224622">
    <property type="component" value="Unassembled WGS sequence"/>
</dbReference>
<keyword evidence="1" id="KW-0472">Membrane</keyword>
<sequence>MKSLIIDLCGLAGFGLLVAGLYLQYGTAIALMAGGGSMLAFALAAARRNNRAT</sequence>
<dbReference type="AlphaFoldDB" id="A0AAJ1YHL9"/>
<keyword evidence="1" id="KW-0812">Transmembrane</keyword>
<feature type="transmembrane region" description="Helical" evidence="1">
    <location>
        <begin position="29"/>
        <end position="46"/>
    </location>
</feature>